<dbReference type="InterPro" id="IPR036513">
    <property type="entry name" value="STAS_dom_sf"/>
</dbReference>
<accession>A0A4P6X2N5</accession>
<organism evidence="7 8">
    <name type="scientific">Hydrogenophaga pseudoflava</name>
    <name type="common">Pseudomonas carboxydoflava</name>
    <dbReference type="NCBI Taxonomy" id="47421"/>
    <lineage>
        <taxon>Bacteria</taxon>
        <taxon>Pseudomonadati</taxon>
        <taxon>Pseudomonadota</taxon>
        <taxon>Betaproteobacteria</taxon>
        <taxon>Burkholderiales</taxon>
        <taxon>Comamonadaceae</taxon>
        <taxon>Hydrogenophaga</taxon>
    </lineage>
</organism>
<dbReference type="InterPro" id="IPR011547">
    <property type="entry name" value="SLC26A/SulP_dom"/>
</dbReference>
<name>A0A4P6X2N5_HYDPS</name>
<dbReference type="Pfam" id="PF00916">
    <property type="entry name" value="Sulfate_transp"/>
    <property type="match status" value="1"/>
</dbReference>
<evidence type="ECO:0000313" key="8">
    <source>
        <dbReference type="Proteomes" id="UP000293912"/>
    </source>
</evidence>
<dbReference type="NCBIfam" id="TIGR00815">
    <property type="entry name" value="sulP"/>
    <property type="match status" value="1"/>
</dbReference>
<comment type="subcellular location">
    <subcellularLocation>
        <location evidence="1">Membrane</location>
        <topology evidence="1">Multi-pass membrane protein</topology>
    </subcellularLocation>
</comment>
<feature type="transmembrane region" description="Helical" evidence="5">
    <location>
        <begin position="135"/>
        <end position="153"/>
    </location>
</feature>
<dbReference type="AlphaFoldDB" id="A0A4P6X2N5"/>
<protein>
    <submittedName>
        <fullName evidence="7">Putative sulfate transporter</fullName>
    </submittedName>
</protein>
<feature type="transmembrane region" description="Helical" evidence="5">
    <location>
        <begin position="80"/>
        <end position="97"/>
    </location>
</feature>
<dbReference type="KEGG" id="hpse:HPF_22125"/>
<reference evidence="7 8" key="1">
    <citation type="submission" date="2019-03" db="EMBL/GenBank/DDBJ databases">
        <authorList>
            <person name="Sebastian G."/>
            <person name="Baumann P."/>
            <person name="Ruckert C."/>
            <person name="Kalinowski J."/>
            <person name="Nebel B."/>
            <person name="Takors R."/>
            <person name="Blombach B."/>
        </authorList>
    </citation>
    <scope>NUCLEOTIDE SEQUENCE [LARGE SCALE GENOMIC DNA]</scope>
    <source>
        <strain evidence="7 8">DSM 1084</strain>
    </source>
</reference>
<feature type="transmembrane region" description="Helical" evidence="5">
    <location>
        <begin position="345"/>
        <end position="363"/>
    </location>
</feature>
<dbReference type="InterPro" id="IPR002645">
    <property type="entry name" value="STAS_dom"/>
</dbReference>
<dbReference type="GO" id="GO:0055085">
    <property type="term" value="P:transmembrane transport"/>
    <property type="evidence" value="ECO:0007669"/>
    <property type="project" value="InterPro"/>
</dbReference>
<feature type="transmembrane region" description="Helical" evidence="5">
    <location>
        <begin position="218"/>
        <end position="240"/>
    </location>
</feature>
<feature type="transmembrane region" description="Helical" evidence="5">
    <location>
        <begin position="407"/>
        <end position="432"/>
    </location>
</feature>
<dbReference type="InterPro" id="IPR001902">
    <property type="entry name" value="SLC26A/SulP_fam"/>
</dbReference>
<gene>
    <name evidence="7" type="ORF">HPF_22125</name>
</gene>
<keyword evidence="4 5" id="KW-0472">Membrane</keyword>
<feature type="transmembrane region" description="Helical" evidence="5">
    <location>
        <begin position="370"/>
        <end position="387"/>
    </location>
</feature>
<keyword evidence="2 5" id="KW-0812">Transmembrane</keyword>
<evidence type="ECO:0000256" key="4">
    <source>
        <dbReference type="ARBA" id="ARBA00023136"/>
    </source>
</evidence>
<dbReference type="CDD" id="cd07042">
    <property type="entry name" value="STAS_SulP_like_sulfate_transporter"/>
    <property type="match status" value="1"/>
</dbReference>
<sequence length="582" mass="61495">MRSTLTDWFPILRWGRTYNRPLLAADITASAVVTLLLIPQSLAYAMLAGMPPVTGLYASIVPMVIYALMGSSTVLGPGPSALRSIMSLATVGTVVGAGSADFIAASAVLAVMVGLALLVMGALRMGFMASFLSQPVLSGFITASGLLIGMSQLKHVLGMPLSGDDVPGFARSLAAHFGEVHGLTLAVGLGALALLWAARRWLKPLLCRLGVPAVAADLAGKASPLLVILLSIALTTALGWPQQGLAVVGEIPQGLPSLVLAPLLELPTSTVRALMVPALLIAVMTFIEQISIAQGMAAKRRERIDVNAEMRAMGGANLAAGLTGAFAVGASFSRTSVVAESGGRTPAAGIITAVLLAFTALFLTPWLHDLPMAVLAATILISLGSLIDFRSFPLNWRYARADFAAQALTFSVTLLVDLVTGLTVGVIASLALHIWRSSRPHIAVVGNVPGTEHYRNVLRHQVVTRPHILGLRVDESLFFANARHLEDRITAELAAHPGVRHVVLQCTAVNDIDASALESLRSIHRNLQDAGVRLHLSEVKGPVMDRLHRSDFLERLSGQVFLTHHQAIRALNEPAQDPAAQI</sequence>
<feature type="transmembrane region" description="Helical" evidence="5">
    <location>
        <begin position="103"/>
        <end position="123"/>
    </location>
</feature>
<evidence type="ECO:0000256" key="3">
    <source>
        <dbReference type="ARBA" id="ARBA00022989"/>
    </source>
</evidence>
<feature type="transmembrane region" description="Helical" evidence="5">
    <location>
        <begin position="44"/>
        <end position="68"/>
    </location>
</feature>
<feature type="domain" description="STAS" evidence="6">
    <location>
        <begin position="458"/>
        <end position="571"/>
    </location>
</feature>
<evidence type="ECO:0000256" key="5">
    <source>
        <dbReference type="SAM" id="Phobius"/>
    </source>
</evidence>
<evidence type="ECO:0000256" key="2">
    <source>
        <dbReference type="ARBA" id="ARBA00022692"/>
    </source>
</evidence>
<dbReference type="PANTHER" id="PTHR11814">
    <property type="entry name" value="SULFATE TRANSPORTER"/>
    <property type="match status" value="1"/>
</dbReference>
<proteinExistence type="predicted"/>
<dbReference type="SUPFAM" id="SSF52091">
    <property type="entry name" value="SpoIIaa-like"/>
    <property type="match status" value="1"/>
</dbReference>
<evidence type="ECO:0000313" key="7">
    <source>
        <dbReference type="EMBL" id="QBM30400.1"/>
    </source>
</evidence>
<dbReference type="GO" id="GO:0016020">
    <property type="term" value="C:membrane"/>
    <property type="evidence" value="ECO:0007669"/>
    <property type="project" value="UniProtKB-SubCell"/>
</dbReference>
<feature type="transmembrane region" description="Helical" evidence="5">
    <location>
        <begin position="273"/>
        <end position="293"/>
    </location>
</feature>
<feature type="transmembrane region" description="Helical" evidence="5">
    <location>
        <begin position="173"/>
        <end position="197"/>
    </location>
</feature>
<keyword evidence="3 5" id="KW-1133">Transmembrane helix</keyword>
<dbReference type="RefSeq" id="WP_133157858.1">
    <property type="nucleotide sequence ID" value="NZ_CP037867.1"/>
</dbReference>
<dbReference type="Proteomes" id="UP000293912">
    <property type="component" value="Chromosome"/>
</dbReference>
<dbReference type="Pfam" id="PF01740">
    <property type="entry name" value="STAS"/>
    <property type="match status" value="1"/>
</dbReference>
<dbReference type="PROSITE" id="PS50801">
    <property type="entry name" value="STAS"/>
    <property type="match status" value="1"/>
</dbReference>
<keyword evidence="8" id="KW-1185">Reference proteome</keyword>
<feature type="transmembrane region" description="Helical" evidence="5">
    <location>
        <begin position="314"/>
        <end position="333"/>
    </location>
</feature>
<evidence type="ECO:0000256" key="1">
    <source>
        <dbReference type="ARBA" id="ARBA00004141"/>
    </source>
</evidence>
<evidence type="ECO:0000259" key="6">
    <source>
        <dbReference type="PROSITE" id="PS50801"/>
    </source>
</evidence>
<dbReference type="PRINTS" id="PR00173">
    <property type="entry name" value="EDTRNSPORT"/>
</dbReference>
<dbReference type="Gene3D" id="3.30.750.24">
    <property type="entry name" value="STAS domain"/>
    <property type="match status" value="1"/>
</dbReference>
<feature type="transmembrane region" description="Helical" evidence="5">
    <location>
        <begin position="21"/>
        <end position="38"/>
    </location>
</feature>
<dbReference type="EMBL" id="CP037867">
    <property type="protein sequence ID" value="QBM30400.1"/>
    <property type="molecule type" value="Genomic_DNA"/>
</dbReference>